<accession>V9EYK5</accession>
<proteinExistence type="predicted"/>
<comment type="caution">
    <text evidence="1">The sequence shown here is derived from an EMBL/GenBank/DDBJ whole genome shotgun (WGS) entry which is preliminary data.</text>
</comment>
<dbReference type="EMBL" id="ANIZ01001866">
    <property type="protein sequence ID" value="ETI44349.1"/>
    <property type="molecule type" value="Genomic_DNA"/>
</dbReference>
<dbReference type="Proteomes" id="UP000018721">
    <property type="component" value="Unassembled WGS sequence"/>
</dbReference>
<keyword evidence="2" id="KW-1185">Reference proteome</keyword>
<evidence type="ECO:0000313" key="1">
    <source>
        <dbReference type="EMBL" id="ETI44349.1"/>
    </source>
</evidence>
<evidence type="ECO:0000313" key="2">
    <source>
        <dbReference type="Proteomes" id="UP000018721"/>
    </source>
</evidence>
<name>V9EYK5_PHYNI</name>
<dbReference type="HOGENOM" id="CLU_2019774_0_0_1"/>
<protein>
    <submittedName>
        <fullName evidence="1">Uncharacterized protein</fullName>
    </submittedName>
</protein>
<sequence>MQSNVDICRGIESKPYRFVQQQLPTHFIKDYAVVAIMKDDAAQTPSVLEAPSAMHPCSSFSGIATITSYTEVSATENEKKVYLSTIKSISGDSTLQHFKDAQQKIDKEVNLVFSDDEERKLGY</sequence>
<organism evidence="1 2">
    <name type="scientific">Phytophthora nicotianae P1569</name>
    <dbReference type="NCBI Taxonomy" id="1317065"/>
    <lineage>
        <taxon>Eukaryota</taxon>
        <taxon>Sar</taxon>
        <taxon>Stramenopiles</taxon>
        <taxon>Oomycota</taxon>
        <taxon>Peronosporomycetes</taxon>
        <taxon>Peronosporales</taxon>
        <taxon>Peronosporaceae</taxon>
        <taxon>Phytophthora</taxon>
    </lineage>
</organism>
<dbReference type="AlphaFoldDB" id="V9EYK5"/>
<reference evidence="1 2" key="1">
    <citation type="submission" date="2013-11" db="EMBL/GenBank/DDBJ databases">
        <title>The Genome Sequence of Phytophthora parasitica P1569.</title>
        <authorList>
            <consortium name="The Broad Institute Genomics Platform"/>
            <person name="Russ C."/>
            <person name="Tyler B."/>
            <person name="Panabieres F."/>
            <person name="Shan W."/>
            <person name="Tripathy S."/>
            <person name="Grunwald N."/>
            <person name="Machado M."/>
            <person name="Johnson C.S."/>
            <person name="Arredondo F."/>
            <person name="Hong C."/>
            <person name="Coffey M."/>
            <person name="Young S.K."/>
            <person name="Zeng Q."/>
            <person name="Gargeya S."/>
            <person name="Fitzgerald M."/>
            <person name="Abouelleil A."/>
            <person name="Alvarado L."/>
            <person name="Chapman S.B."/>
            <person name="Gainer-Dewar J."/>
            <person name="Goldberg J."/>
            <person name="Griggs A."/>
            <person name="Gujja S."/>
            <person name="Hansen M."/>
            <person name="Howarth C."/>
            <person name="Imamovic A."/>
            <person name="Ireland A."/>
            <person name="Larimer J."/>
            <person name="McCowan C."/>
            <person name="Murphy C."/>
            <person name="Pearson M."/>
            <person name="Poon T.W."/>
            <person name="Priest M."/>
            <person name="Roberts A."/>
            <person name="Saif S."/>
            <person name="Shea T."/>
            <person name="Sykes S."/>
            <person name="Wortman J."/>
            <person name="Nusbaum C."/>
            <person name="Birren B."/>
        </authorList>
    </citation>
    <scope>NUCLEOTIDE SEQUENCE [LARGE SCALE GENOMIC DNA]</scope>
    <source>
        <strain evidence="1 2">P1569</strain>
    </source>
</reference>
<gene>
    <name evidence="1" type="ORF">F443_10948</name>
</gene>